<name>C6XSY7_PEDHD</name>
<dbReference type="Pfam" id="PF00512">
    <property type="entry name" value="HisKA"/>
    <property type="match status" value="1"/>
</dbReference>
<evidence type="ECO:0000259" key="9">
    <source>
        <dbReference type="PROSITE" id="PS50109"/>
    </source>
</evidence>
<dbReference type="Pfam" id="PF02518">
    <property type="entry name" value="HATPase_c"/>
    <property type="match status" value="1"/>
</dbReference>
<keyword evidence="3" id="KW-0597">Phosphoprotein</keyword>
<keyword evidence="6 10" id="KW-0418">Kinase</keyword>
<dbReference type="InterPro" id="IPR036097">
    <property type="entry name" value="HisK_dim/P_sf"/>
</dbReference>
<dbReference type="InterPro" id="IPR003661">
    <property type="entry name" value="HisK_dim/P_dom"/>
</dbReference>
<dbReference type="PROSITE" id="PS50109">
    <property type="entry name" value="HIS_KIN"/>
    <property type="match status" value="1"/>
</dbReference>
<dbReference type="AlphaFoldDB" id="C6XSY7"/>
<evidence type="ECO:0000313" key="10">
    <source>
        <dbReference type="EMBL" id="ACU03548.1"/>
    </source>
</evidence>
<feature type="transmembrane region" description="Helical" evidence="8">
    <location>
        <begin position="128"/>
        <end position="150"/>
    </location>
</feature>
<dbReference type="RefSeq" id="WP_012781492.1">
    <property type="nucleotide sequence ID" value="NC_013061.1"/>
</dbReference>
<dbReference type="HOGENOM" id="CLU_000445_89_35_10"/>
<comment type="catalytic activity">
    <reaction evidence="1">
        <text>ATP + protein L-histidine = ADP + protein N-phospho-L-histidine.</text>
        <dbReference type="EC" id="2.7.13.3"/>
    </reaction>
</comment>
<feature type="transmembrane region" description="Helical" evidence="8">
    <location>
        <begin position="12"/>
        <end position="30"/>
    </location>
</feature>
<dbReference type="InterPro" id="IPR050428">
    <property type="entry name" value="TCS_sensor_his_kinase"/>
</dbReference>
<evidence type="ECO:0000256" key="4">
    <source>
        <dbReference type="ARBA" id="ARBA00022679"/>
    </source>
</evidence>
<dbReference type="PANTHER" id="PTHR45436">
    <property type="entry name" value="SENSOR HISTIDINE KINASE YKOH"/>
    <property type="match status" value="1"/>
</dbReference>
<dbReference type="Gene3D" id="1.10.287.130">
    <property type="match status" value="1"/>
</dbReference>
<dbReference type="InterPro" id="IPR003594">
    <property type="entry name" value="HATPase_dom"/>
</dbReference>
<evidence type="ECO:0000256" key="1">
    <source>
        <dbReference type="ARBA" id="ARBA00000085"/>
    </source>
</evidence>
<dbReference type="PANTHER" id="PTHR45436:SF5">
    <property type="entry name" value="SENSOR HISTIDINE KINASE TRCS"/>
    <property type="match status" value="1"/>
</dbReference>
<dbReference type="GO" id="GO:0005886">
    <property type="term" value="C:plasma membrane"/>
    <property type="evidence" value="ECO:0007669"/>
    <property type="project" value="TreeGrafter"/>
</dbReference>
<gene>
    <name evidence="10" type="ordered locus">Phep_1333</name>
</gene>
<keyword evidence="4" id="KW-0808">Transferase</keyword>
<dbReference type="OrthoDB" id="1522504at2"/>
<evidence type="ECO:0000256" key="2">
    <source>
        <dbReference type="ARBA" id="ARBA00012438"/>
    </source>
</evidence>
<evidence type="ECO:0000313" key="11">
    <source>
        <dbReference type="Proteomes" id="UP000000852"/>
    </source>
</evidence>
<accession>C6XSY7</accession>
<keyword evidence="11" id="KW-1185">Reference proteome</keyword>
<proteinExistence type="predicted"/>
<dbReference type="SUPFAM" id="SSF47384">
    <property type="entry name" value="Homodimeric domain of signal transducing histidine kinase"/>
    <property type="match status" value="1"/>
</dbReference>
<evidence type="ECO:0000256" key="8">
    <source>
        <dbReference type="SAM" id="Phobius"/>
    </source>
</evidence>
<reference evidence="10 11" key="1">
    <citation type="journal article" date="2009" name="Stand. Genomic Sci.">
        <title>Complete genome sequence of Pedobacter heparinus type strain (HIM 762-3).</title>
        <authorList>
            <person name="Han C."/>
            <person name="Spring S."/>
            <person name="Lapidus A."/>
            <person name="Del Rio T.G."/>
            <person name="Tice H."/>
            <person name="Copeland A."/>
            <person name="Cheng J.F."/>
            <person name="Lucas S."/>
            <person name="Chen F."/>
            <person name="Nolan M."/>
            <person name="Bruce D."/>
            <person name="Goodwin L."/>
            <person name="Pitluck S."/>
            <person name="Ivanova N."/>
            <person name="Mavromatis K."/>
            <person name="Mikhailova N."/>
            <person name="Pati A."/>
            <person name="Chen A."/>
            <person name="Palaniappan K."/>
            <person name="Land M."/>
            <person name="Hauser L."/>
            <person name="Chang Y.J."/>
            <person name="Jeffries C.C."/>
            <person name="Saunders E."/>
            <person name="Chertkov O."/>
            <person name="Brettin T."/>
            <person name="Goker M."/>
            <person name="Rohde M."/>
            <person name="Bristow J."/>
            <person name="Eisen J.A."/>
            <person name="Markowitz V."/>
            <person name="Hugenholtz P."/>
            <person name="Kyrpides N.C."/>
            <person name="Klenk H.P."/>
            <person name="Detter J.C."/>
        </authorList>
    </citation>
    <scope>NUCLEOTIDE SEQUENCE [LARGE SCALE GENOMIC DNA]</scope>
    <source>
        <strain evidence="11">ATCC 13125 / DSM 2366 / CIP 104194 / JCM 7457 / NBRC 12017 / NCIMB 9290 / NRRL B-14731 / HIM 762-3</strain>
    </source>
</reference>
<dbReference type="InterPro" id="IPR005467">
    <property type="entry name" value="His_kinase_dom"/>
</dbReference>
<dbReference type="GO" id="GO:0000155">
    <property type="term" value="F:phosphorelay sensor kinase activity"/>
    <property type="evidence" value="ECO:0007669"/>
    <property type="project" value="InterPro"/>
</dbReference>
<dbReference type="Gene3D" id="3.30.565.10">
    <property type="entry name" value="Histidine kinase-like ATPase, C-terminal domain"/>
    <property type="match status" value="1"/>
</dbReference>
<dbReference type="InterPro" id="IPR036890">
    <property type="entry name" value="HATPase_C_sf"/>
</dbReference>
<dbReference type="STRING" id="485917.Phep_1333"/>
<dbReference type="EC" id="2.7.13.3" evidence="2"/>
<keyword evidence="7 8" id="KW-1133">Transmembrane helix</keyword>
<sequence>MRLVSKISLYHFLLSAVVLGLAGILLFIFLRNEISREIEEQLELQLDMVAEELGRGKQIDFPLVTIRKDNEKLMQMPKMFKDTLIYDHVQKVNEGYYYFEESKRIWGIPYRIRVMTTYIGWENYSKTIAIIFISIAVTLVLIGTLFNYFISRQIWRPFLINLKRMKGYSVSSKEELQLTRTNVTEFKEMNMVLTDLAARGKREYTALKEFTENASHEIQTPLSILKASLESMSQIALDANLIKPLNDAKLAVTRLSKVNKGLLLLAKLENNSFADKQSLQLDELLKNSYEMMEDLFQHKNLSVKFQLMDKQVFANLFLMEILITNLLSNLLSHTASGAKIGIVLNDKEFTFLNEGAVLAFPESKLFSRFGKGAPGYKGNGLGLSIVKQICILNDWQVGYTYQDGMHVFRVQF</sequence>
<evidence type="ECO:0000256" key="7">
    <source>
        <dbReference type="ARBA" id="ARBA00022989"/>
    </source>
</evidence>
<dbReference type="SUPFAM" id="SSF55874">
    <property type="entry name" value="ATPase domain of HSP90 chaperone/DNA topoisomerase II/histidine kinase"/>
    <property type="match status" value="1"/>
</dbReference>
<evidence type="ECO:0000256" key="3">
    <source>
        <dbReference type="ARBA" id="ARBA00022553"/>
    </source>
</evidence>
<dbReference type="KEGG" id="phe:Phep_1333"/>
<dbReference type="CDD" id="cd00082">
    <property type="entry name" value="HisKA"/>
    <property type="match status" value="1"/>
</dbReference>
<dbReference type="Proteomes" id="UP000000852">
    <property type="component" value="Chromosome"/>
</dbReference>
<feature type="domain" description="Histidine kinase" evidence="9">
    <location>
        <begin position="213"/>
        <end position="412"/>
    </location>
</feature>
<dbReference type="eggNOG" id="COG0642">
    <property type="taxonomic scope" value="Bacteria"/>
</dbReference>
<dbReference type="EMBL" id="CP001681">
    <property type="protein sequence ID" value="ACU03548.1"/>
    <property type="molecule type" value="Genomic_DNA"/>
</dbReference>
<keyword evidence="8" id="KW-0472">Membrane</keyword>
<protein>
    <recommendedName>
        <fullName evidence="2">histidine kinase</fullName>
        <ecNumber evidence="2">2.7.13.3</ecNumber>
    </recommendedName>
</protein>
<dbReference type="SMART" id="SM00388">
    <property type="entry name" value="HisKA"/>
    <property type="match status" value="1"/>
</dbReference>
<evidence type="ECO:0000256" key="6">
    <source>
        <dbReference type="ARBA" id="ARBA00022777"/>
    </source>
</evidence>
<keyword evidence="5 8" id="KW-0812">Transmembrane</keyword>
<evidence type="ECO:0000256" key="5">
    <source>
        <dbReference type="ARBA" id="ARBA00022692"/>
    </source>
</evidence>
<organism evidence="10 11">
    <name type="scientific">Pedobacter heparinus (strain ATCC 13125 / DSM 2366 / CIP 104194 / JCM 7457 / NBRC 12017 / NCIMB 9290 / NRRL B-14731 / HIM 762-3)</name>
    <dbReference type="NCBI Taxonomy" id="485917"/>
    <lineage>
        <taxon>Bacteria</taxon>
        <taxon>Pseudomonadati</taxon>
        <taxon>Bacteroidota</taxon>
        <taxon>Sphingobacteriia</taxon>
        <taxon>Sphingobacteriales</taxon>
        <taxon>Sphingobacteriaceae</taxon>
        <taxon>Pedobacter</taxon>
    </lineage>
</organism>